<dbReference type="PANTHER" id="PTHR42685:SF22">
    <property type="entry name" value="CONDITIONED MEDIUM FACTOR RECEPTOR 1"/>
    <property type="match status" value="1"/>
</dbReference>
<dbReference type="InterPro" id="IPR050407">
    <property type="entry name" value="Geranylgeranyl_reductase"/>
</dbReference>
<proteinExistence type="predicted"/>
<dbReference type="AlphaFoldDB" id="A0A8G2FDP2"/>
<dbReference type="SUPFAM" id="SSF51905">
    <property type="entry name" value="FAD/NAD(P)-binding domain"/>
    <property type="match status" value="1"/>
</dbReference>
<sequence>MTAIVVAGGGLAGAAAAAALARAGRDVTVLERDAAPAHKICGEFLSVEAQASLAAIGFDAAVLGGHRISRLRLVRDDAAVSVGLPFEGLGITRRRLDAALLDHAASCGAVVRRGVAIRGVDCSDGLRLDLAGEAPIRPDMLLLATGKHDLRGVRRQAAEPEALVGFKMYFQLNPAARQALAGHIDLILFDDGYAGLQMVEDGMANLSLLVDRARLQRVGGTWTALLADLVKRNTLLADRLIGSVPLLEQPLTIFRVPYGFVHRPTANDPDRIYRLGDQAGVIPSFTGDGMAIALHSATRAANAIIAGHTASAYHRALRRDISGQIRRAAALYRLARMPLAQRALFGVAGTFPSLLRLAAQYTRVPPRARSALY</sequence>
<reference evidence="1 2" key="1">
    <citation type="submission" date="2017-01" db="EMBL/GenBank/DDBJ databases">
        <authorList>
            <person name="Varghese N."/>
            <person name="Submissions S."/>
        </authorList>
    </citation>
    <scope>NUCLEOTIDE SEQUENCE [LARGE SCALE GENOMIC DNA]</scope>
    <source>
        <strain evidence="1 2">ATCC 35905</strain>
    </source>
</reference>
<dbReference type="PANTHER" id="PTHR42685">
    <property type="entry name" value="GERANYLGERANYL DIPHOSPHATE REDUCTASE"/>
    <property type="match status" value="1"/>
</dbReference>
<dbReference type="RefSeq" id="WP_029312339.1">
    <property type="nucleotide sequence ID" value="NZ_FTNE01000012.1"/>
</dbReference>
<name>A0A8G2FDP2_ACIRU</name>
<accession>A0A8G2FDP2</accession>
<organism evidence="1 2">
    <name type="scientific">Acidiphilium rubrum</name>
    <dbReference type="NCBI Taxonomy" id="526"/>
    <lineage>
        <taxon>Bacteria</taxon>
        <taxon>Pseudomonadati</taxon>
        <taxon>Pseudomonadota</taxon>
        <taxon>Alphaproteobacteria</taxon>
        <taxon>Acetobacterales</taxon>
        <taxon>Acidocellaceae</taxon>
        <taxon>Acidiphilium</taxon>
    </lineage>
</organism>
<protein>
    <submittedName>
        <fullName evidence="1">Dehydrogenase (Flavoprotein)</fullName>
    </submittedName>
</protein>
<dbReference type="Pfam" id="PF13450">
    <property type="entry name" value="NAD_binding_8"/>
    <property type="match status" value="1"/>
</dbReference>
<evidence type="ECO:0000313" key="2">
    <source>
        <dbReference type="Proteomes" id="UP000186308"/>
    </source>
</evidence>
<evidence type="ECO:0000313" key="1">
    <source>
        <dbReference type="EMBL" id="SIQ94137.1"/>
    </source>
</evidence>
<comment type="caution">
    <text evidence="1">The sequence shown here is derived from an EMBL/GenBank/DDBJ whole genome shotgun (WGS) entry which is preliminary data.</text>
</comment>
<keyword evidence="2" id="KW-1185">Reference proteome</keyword>
<dbReference type="OrthoDB" id="5652862at2"/>
<dbReference type="Proteomes" id="UP000186308">
    <property type="component" value="Unassembled WGS sequence"/>
</dbReference>
<gene>
    <name evidence="1" type="ORF">SAMN05421828_11238</name>
</gene>
<dbReference type="InterPro" id="IPR036188">
    <property type="entry name" value="FAD/NAD-bd_sf"/>
</dbReference>
<dbReference type="EMBL" id="FTNE01000012">
    <property type="protein sequence ID" value="SIQ94137.1"/>
    <property type="molecule type" value="Genomic_DNA"/>
</dbReference>
<dbReference type="Gene3D" id="3.50.50.60">
    <property type="entry name" value="FAD/NAD(P)-binding domain"/>
    <property type="match status" value="1"/>
</dbReference>